<evidence type="ECO:0000313" key="16">
    <source>
        <dbReference type="EMBL" id="XAU16067.1"/>
    </source>
</evidence>
<protein>
    <recommendedName>
        <fullName evidence="5 13">Arginine decarboxylase</fullName>
        <ecNumber evidence="5 13">4.1.1.19</ecNumber>
    </recommendedName>
</protein>
<feature type="domain" description="Orn/DAP/Arg decarboxylase 2 N-terminal" evidence="14">
    <location>
        <begin position="77"/>
        <end position="328"/>
    </location>
</feature>
<evidence type="ECO:0000259" key="15">
    <source>
        <dbReference type="Pfam" id="PF17810"/>
    </source>
</evidence>
<evidence type="ECO:0000256" key="13">
    <source>
        <dbReference type="NCBIfam" id="TIGR01273"/>
    </source>
</evidence>
<keyword evidence="9" id="KW-0663">Pyridoxal phosphate</keyword>
<evidence type="ECO:0000256" key="2">
    <source>
        <dbReference type="ARBA" id="ARBA00001946"/>
    </source>
</evidence>
<dbReference type="PIRSF" id="PIRSF001336">
    <property type="entry name" value="Arg_decrbxlase"/>
    <property type="match status" value="1"/>
</dbReference>
<dbReference type="EC" id="4.1.1.19" evidence="5 13"/>
<dbReference type="Gene3D" id="3.20.20.10">
    <property type="entry name" value="Alanine racemase"/>
    <property type="match status" value="1"/>
</dbReference>
<dbReference type="PROSITE" id="PS00879">
    <property type="entry name" value="ODR_DC_2_2"/>
    <property type="match status" value="1"/>
</dbReference>
<keyword evidence="10" id="KW-0745">Spermidine biosynthesis</keyword>
<dbReference type="RefSeq" id="WP_345973437.1">
    <property type="nucleotide sequence ID" value="NZ_CP147920.1"/>
</dbReference>
<evidence type="ECO:0000256" key="11">
    <source>
        <dbReference type="ARBA" id="ARBA00023115"/>
    </source>
</evidence>
<gene>
    <name evidence="16" type="primary">speA</name>
    <name evidence="16" type="ORF">WCY31_05010</name>
</gene>
<dbReference type="PANTHER" id="PTHR43295:SF9">
    <property type="entry name" value="BIOSYNTHETIC ARGININE DECARBOXYLASE"/>
    <property type="match status" value="1"/>
</dbReference>
<dbReference type="Pfam" id="PF02784">
    <property type="entry name" value="Orn_Arg_deC_N"/>
    <property type="match status" value="1"/>
</dbReference>
<dbReference type="CDD" id="cd06830">
    <property type="entry name" value="PLPDE_III_ADC"/>
    <property type="match status" value="1"/>
</dbReference>
<dbReference type="NCBIfam" id="TIGR01273">
    <property type="entry name" value="speA"/>
    <property type="match status" value="1"/>
</dbReference>
<comment type="function">
    <text evidence="3">Catalyzes the biosynthesis of agmatine from arginine.</text>
</comment>
<comment type="cofactor">
    <cofactor evidence="2">
        <name>Mg(2+)</name>
        <dbReference type="ChEBI" id="CHEBI:18420"/>
    </cofactor>
</comment>
<dbReference type="NCBIfam" id="NF003763">
    <property type="entry name" value="PRK05354.1"/>
    <property type="match status" value="1"/>
</dbReference>
<dbReference type="Gene3D" id="2.40.37.10">
    <property type="entry name" value="Lyase, Ornithine Decarboxylase, Chain A, domain 1"/>
    <property type="match status" value="1"/>
</dbReference>
<dbReference type="Gene3D" id="1.10.287.3440">
    <property type="match status" value="1"/>
</dbReference>
<dbReference type="EMBL" id="CP147920">
    <property type="protein sequence ID" value="XAU16067.1"/>
    <property type="molecule type" value="Genomic_DNA"/>
</dbReference>
<dbReference type="InterPro" id="IPR040634">
    <property type="entry name" value="Arg_decarb_HB"/>
</dbReference>
<name>A0ABZ3HC13_9BACT</name>
<dbReference type="InterPro" id="IPR009006">
    <property type="entry name" value="Ala_racemase/Decarboxylase_C"/>
</dbReference>
<dbReference type="InterPro" id="IPR029066">
    <property type="entry name" value="PLP-binding_barrel"/>
</dbReference>
<dbReference type="Proteomes" id="UP001447842">
    <property type="component" value="Chromosome"/>
</dbReference>
<accession>A0ABZ3HC13</accession>
<evidence type="ECO:0000259" key="14">
    <source>
        <dbReference type="Pfam" id="PF02784"/>
    </source>
</evidence>
<dbReference type="SUPFAM" id="SSF50621">
    <property type="entry name" value="Alanine racemase C-terminal domain-like"/>
    <property type="match status" value="1"/>
</dbReference>
<evidence type="ECO:0000256" key="8">
    <source>
        <dbReference type="ARBA" id="ARBA00022842"/>
    </source>
</evidence>
<dbReference type="PANTHER" id="PTHR43295">
    <property type="entry name" value="ARGININE DECARBOXYLASE"/>
    <property type="match status" value="1"/>
</dbReference>
<dbReference type="PRINTS" id="PR01180">
    <property type="entry name" value="ARGDCRBXLASE"/>
</dbReference>
<reference evidence="16 17" key="1">
    <citation type="submission" date="2024-03" db="EMBL/GenBank/DDBJ databases">
        <title>Sulfurimonas sp. HSL3-1.</title>
        <authorList>
            <person name="Wang S."/>
        </authorList>
    </citation>
    <scope>NUCLEOTIDE SEQUENCE [LARGE SCALE GENOMIC DNA]</scope>
    <source>
        <strain evidence="16 17">HSL3-1</strain>
    </source>
</reference>
<evidence type="ECO:0000256" key="4">
    <source>
        <dbReference type="ARBA" id="ARBA00008357"/>
    </source>
</evidence>
<keyword evidence="6" id="KW-0479">Metal-binding</keyword>
<dbReference type="PROSITE" id="PS00878">
    <property type="entry name" value="ODR_DC_2_1"/>
    <property type="match status" value="1"/>
</dbReference>
<dbReference type="SUPFAM" id="SSF51419">
    <property type="entry name" value="PLP-binding barrel"/>
    <property type="match status" value="1"/>
</dbReference>
<comment type="cofactor">
    <cofactor evidence="1">
        <name>pyridoxal 5'-phosphate</name>
        <dbReference type="ChEBI" id="CHEBI:597326"/>
    </cofactor>
</comment>
<dbReference type="Pfam" id="PF17810">
    <property type="entry name" value="Arg_decarb_HB"/>
    <property type="match status" value="1"/>
</dbReference>
<evidence type="ECO:0000256" key="6">
    <source>
        <dbReference type="ARBA" id="ARBA00022723"/>
    </source>
</evidence>
<evidence type="ECO:0000256" key="5">
    <source>
        <dbReference type="ARBA" id="ARBA00012426"/>
    </source>
</evidence>
<evidence type="ECO:0000256" key="7">
    <source>
        <dbReference type="ARBA" id="ARBA00022793"/>
    </source>
</evidence>
<evidence type="ECO:0000256" key="12">
    <source>
        <dbReference type="ARBA" id="ARBA00023239"/>
    </source>
</evidence>
<proteinExistence type="inferred from homology"/>
<comment type="similarity">
    <text evidence="4">Belongs to the Orn/Lys/Arg decarboxylase class-II family. SpeA subfamily.</text>
</comment>
<evidence type="ECO:0000256" key="1">
    <source>
        <dbReference type="ARBA" id="ARBA00001933"/>
    </source>
</evidence>
<dbReference type="InterPro" id="IPR022644">
    <property type="entry name" value="De-COase2_N"/>
</dbReference>
<dbReference type="InterPro" id="IPR022657">
    <property type="entry name" value="De-COase2_CS"/>
</dbReference>
<keyword evidence="7" id="KW-0210">Decarboxylase</keyword>
<keyword evidence="11" id="KW-0620">Polyamine biosynthesis</keyword>
<keyword evidence="8" id="KW-0460">Magnesium</keyword>
<keyword evidence="12 16" id="KW-0456">Lyase</keyword>
<evidence type="ECO:0000256" key="10">
    <source>
        <dbReference type="ARBA" id="ARBA00023066"/>
    </source>
</evidence>
<sequence>MQQPYGLDIWGDQNFIIRDGKAHINYKSSPALIDITTQIRSEGITGPVILRFPHLIAKQIDALYGHFTRAIEENHYQGRFKAVFPLKVNQYPEVVKSIVEAGREHGYGLEAGSKAELILAMANTPTGSPITVNGFKDVEMITMGFLAAQMGHNITLTIEGIGELESIIEVAENTSFRVPNIGIRIRLHSGGSGIWAKSGGMQAKFGLTSTELLEAFDLLKRHNLLDRFTMLHFHIGSQMDEIAPLKRALREAGNIYAELKRMGADALRAINIGGGLSVEYAQHPTQRVRNYSLKEFANDVVFLLGGIMRAKGVEHPNIVTESGRFITASHAVLVTPVLELFSHDYQERSLKLKEVNPPLIEELLELNNMLTSGNSIEYLHDALDHLESLLKLFELGYIDLQDRSNAETLVHLIIKRALYLKQSNQLPEIERLQERLQERYLVNSSFFQSMPDYWGLKQHFPVMPLDRLEQPAIRAASLWDITCDSDGEIGFDPKAPLYLHDVDLDVEEYFLGFFNVGAYQETLGMHHNLFSHPSEATVLIDDDGYRFTNLDEAEDILEILDNLEYDPATVLKQLETRIAESEFMTKEENRDTLSTLKHFLAQNGYLRTTK</sequence>
<dbReference type="InterPro" id="IPR000183">
    <property type="entry name" value="Orn/DAP/Arg_de-COase"/>
</dbReference>
<dbReference type="Gene3D" id="1.20.58.930">
    <property type="match status" value="1"/>
</dbReference>
<evidence type="ECO:0000256" key="3">
    <source>
        <dbReference type="ARBA" id="ARBA00002257"/>
    </source>
</evidence>
<evidence type="ECO:0000256" key="9">
    <source>
        <dbReference type="ARBA" id="ARBA00022898"/>
    </source>
</evidence>
<dbReference type="InterPro" id="IPR002985">
    <property type="entry name" value="Arg_decrbxlase"/>
</dbReference>
<dbReference type="InterPro" id="IPR022653">
    <property type="entry name" value="De-COase2_pyr-phos_BS"/>
</dbReference>
<evidence type="ECO:0000313" key="17">
    <source>
        <dbReference type="Proteomes" id="UP001447842"/>
    </source>
</evidence>
<organism evidence="16 17">
    <name type="scientific">Sulfurimonas diazotrophicus</name>
    <dbReference type="NCBI Taxonomy" id="3131939"/>
    <lineage>
        <taxon>Bacteria</taxon>
        <taxon>Pseudomonadati</taxon>
        <taxon>Campylobacterota</taxon>
        <taxon>Epsilonproteobacteria</taxon>
        <taxon>Campylobacterales</taxon>
        <taxon>Sulfurimonadaceae</taxon>
        <taxon>Sulfurimonas</taxon>
    </lineage>
</organism>
<feature type="domain" description="Arginine decarboxylase helical bundle" evidence="15">
    <location>
        <begin position="354"/>
        <end position="424"/>
    </location>
</feature>
<keyword evidence="17" id="KW-1185">Reference proteome</keyword>
<dbReference type="GO" id="GO:0008792">
    <property type="term" value="F:arginine decarboxylase activity"/>
    <property type="evidence" value="ECO:0007669"/>
    <property type="project" value="UniProtKB-EC"/>
</dbReference>
<dbReference type="PRINTS" id="PR01179">
    <property type="entry name" value="ODADCRBXLASE"/>
</dbReference>